<organism evidence="1 2">
    <name type="scientific">Oryzias melastigma</name>
    <name type="common">Marine medaka</name>
    <dbReference type="NCBI Taxonomy" id="30732"/>
    <lineage>
        <taxon>Eukaryota</taxon>
        <taxon>Metazoa</taxon>
        <taxon>Chordata</taxon>
        <taxon>Craniata</taxon>
        <taxon>Vertebrata</taxon>
        <taxon>Euteleostomi</taxon>
        <taxon>Actinopterygii</taxon>
        <taxon>Neopterygii</taxon>
        <taxon>Teleostei</taxon>
        <taxon>Neoteleostei</taxon>
        <taxon>Acanthomorphata</taxon>
        <taxon>Ovalentaria</taxon>
        <taxon>Atherinomorphae</taxon>
        <taxon>Beloniformes</taxon>
        <taxon>Adrianichthyidae</taxon>
        <taxon>Oryziinae</taxon>
        <taxon>Oryzias</taxon>
    </lineage>
</organism>
<evidence type="ECO:0000313" key="2">
    <source>
        <dbReference type="Proteomes" id="UP000646548"/>
    </source>
</evidence>
<protein>
    <submittedName>
        <fullName evidence="1">Uncharacterized protein</fullName>
    </submittedName>
</protein>
<sequence>MADLEVTVSSILDELIAAAVSEMSKILNDWNCNSSGGSPSENTEDKEIRLRLFMAPLAQEAAEKINQLFLESSSDLQQQVHNSCSAVSPQLPSQLSGQEGFSVVCRCLRGRLRSRS</sequence>
<evidence type="ECO:0000313" key="1">
    <source>
        <dbReference type="EMBL" id="KAF6718145.1"/>
    </source>
</evidence>
<comment type="caution">
    <text evidence="1">The sequence shown here is derived from an EMBL/GenBank/DDBJ whole genome shotgun (WGS) entry which is preliminary data.</text>
</comment>
<gene>
    <name evidence="1" type="ORF">FQA47_024208</name>
</gene>
<name>A0A834EYB0_ORYME</name>
<dbReference type="EMBL" id="WKFB01000771">
    <property type="protein sequence ID" value="KAF6718145.1"/>
    <property type="molecule type" value="Genomic_DNA"/>
</dbReference>
<reference evidence="1" key="1">
    <citation type="journal article" name="BMC Genomics">
        <title>Long-read sequencing and de novo genome assembly of marine medaka (Oryzias melastigma).</title>
        <authorList>
            <person name="Liang P."/>
            <person name="Saqib H.S.A."/>
            <person name="Ni X."/>
            <person name="Shen Y."/>
        </authorList>
    </citation>
    <scope>NUCLEOTIDE SEQUENCE</scope>
    <source>
        <strain evidence="1">Bigg-433</strain>
    </source>
</reference>
<dbReference type="Proteomes" id="UP000646548">
    <property type="component" value="Unassembled WGS sequence"/>
</dbReference>
<accession>A0A834EYB0</accession>
<dbReference type="AlphaFoldDB" id="A0A834EYB0"/>
<proteinExistence type="predicted"/>